<keyword evidence="8" id="KW-1185">Reference proteome</keyword>
<dbReference type="PANTHER" id="PTHR31561">
    <property type="entry name" value="3-KETOACYL-COA SYNTHASE"/>
    <property type="match status" value="1"/>
</dbReference>
<name>A0A8I6XVX2_HORVV</name>
<dbReference type="EC" id="2.3.1.-" evidence="4"/>
<gene>
    <name evidence="7" type="primary">LOC123450949</name>
</gene>
<feature type="domain" description="FAE" evidence="5">
    <location>
        <begin position="63"/>
        <end position="349"/>
    </location>
</feature>
<dbReference type="SUPFAM" id="SSF53901">
    <property type="entry name" value="Thiolase-like"/>
    <property type="match status" value="2"/>
</dbReference>
<dbReference type="AlphaFoldDB" id="A0A8I6XVX2"/>
<dbReference type="InterPro" id="IPR012392">
    <property type="entry name" value="3-ktacl-CoA_syn"/>
</dbReference>
<dbReference type="InterPro" id="IPR016039">
    <property type="entry name" value="Thiolase-like"/>
</dbReference>
<reference evidence="7" key="2">
    <citation type="submission" date="2020-10" db="EMBL/GenBank/DDBJ databases">
        <authorList>
            <person name="Scholz U."/>
            <person name="Mascher M."/>
            <person name="Fiebig A."/>
        </authorList>
    </citation>
    <scope>NUCLEOTIDE SEQUENCE [LARGE SCALE GENOMIC DNA]</scope>
    <source>
        <strain evidence="7">cv. Morex</strain>
    </source>
</reference>
<evidence type="ECO:0000313" key="8">
    <source>
        <dbReference type="Proteomes" id="UP000011116"/>
    </source>
</evidence>
<evidence type="ECO:0000259" key="5">
    <source>
        <dbReference type="Pfam" id="PF08392"/>
    </source>
</evidence>
<evidence type="ECO:0000256" key="2">
    <source>
        <dbReference type="ARBA" id="ARBA00022679"/>
    </source>
</evidence>
<reference evidence="8" key="1">
    <citation type="journal article" date="2012" name="Nature">
        <title>A physical, genetic and functional sequence assembly of the barley genome.</title>
        <authorList>
            <consortium name="The International Barley Genome Sequencing Consortium"/>
            <person name="Mayer K.F."/>
            <person name="Waugh R."/>
            <person name="Brown J.W."/>
            <person name="Schulman A."/>
            <person name="Langridge P."/>
            <person name="Platzer M."/>
            <person name="Fincher G.B."/>
            <person name="Muehlbauer G.J."/>
            <person name="Sato K."/>
            <person name="Close T.J."/>
            <person name="Wise R.P."/>
            <person name="Stein N."/>
        </authorList>
    </citation>
    <scope>NUCLEOTIDE SEQUENCE [LARGE SCALE GENOMIC DNA]</scope>
    <source>
        <strain evidence="8">cv. Morex</strain>
    </source>
</reference>
<dbReference type="RefSeq" id="XP_044983901.1">
    <property type="nucleotide sequence ID" value="XM_045127966.1"/>
</dbReference>
<dbReference type="Pfam" id="PF08392">
    <property type="entry name" value="FAE1_CUT1_RppA"/>
    <property type="match status" value="1"/>
</dbReference>
<dbReference type="EnsemblPlants" id="HORVU.MOREX.r3.4HG0332340.1">
    <property type="protein sequence ID" value="HORVU.MOREX.r3.4HG0332340.1.CDS1"/>
    <property type="gene ID" value="HORVU.MOREX.r3.4HG0332340"/>
</dbReference>
<dbReference type="Gene3D" id="3.40.47.10">
    <property type="match status" value="1"/>
</dbReference>
<evidence type="ECO:0000256" key="1">
    <source>
        <dbReference type="ARBA" id="ARBA00005531"/>
    </source>
</evidence>
<evidence type="ECO:0000256" key="3">
    <source>
        <dbReference type="ARBA" id="ARBA00023315"/>
    </source>
</evidence>
<dbReference type="Gramene" id="HORVU.MOREX.r3.4HG0332340.1">
    <property type="protein sequence ID" value="HORVU.MOREX.r3.4HG0332340.1.CDS1"/>
    <property type="gene ID" value="HORVU.MOREX.r3.4HG0332340"/>
</dbReference>
<dbReference type="InterPro" id="IPR013601">
    <property type="entry name" value="FAE1_typ3_polyketide_synth"/>
</dbReference>
<keyword evidence="2 4" id="KW-0808">Transferase</keyword>
<dbReference type="GO" id="GO:0006633">
    <property type="term" value="P:fatty acid biosynthetic process"/>
    <property type="evidence" value="ECO:0007669"/>
    <property type="project" value="UniProtKB-UniPathway"/>
</dbReference>
<dbReference type="UniPathway" id="UPA00094"/>
<feature type="domain" description="Beta-ketoacyl-[acyl-carrier-protein] synthase III C-terminal" evidence="6">
    <location>
        <begin position="376"/>
        <end position="457"/>
    </location>
</feature>
<dbReference type="CDD" id="cd00831">
    <property type="entry name" value="CHS_like"/>
    <property type="match status" value="1"/>
</dbReference>
<proteinExistence type="inferred from homology"/>
<organism evidence="7 8">
    <name type="scientific">Hordeum vulgare subsp. vulgare</name>
    <name type="common">Domesticated barley</name>
    <dbReference type="NCBI Taxonomy" id="112509"/>
    <lineage>
        <taxon>Eukaryota</taxon>
        <taxon>Viridiplantae</taxon>
        <taxon>Streptophyta</taxon>
        <taxon>Embryophyta</taxon>
        <taxon>Tracheophyta</taxon>
        <taxon>Spermatophyta</taxon>
        <taxon>Magnoliopsida</taxon>
        <taxon>Liliopsida</taxon>
        <taxon>Poales</taxon>
        <taxon>Poaceae</taxon>
        <taxon>BOP clade</taxon>
        <taxon>Pooideae</taxon>
        <taxon>Triticodae</taxon>
        <taxon>Triticeae</taxon>
        <taxon>Hordeinae</taxon>
        <taxon>Hordeum</taxon>
    </lineage>
</organism>
<accession>A0A8I6XVX2</accession>
<evidence type="ECO:0000313" key="7">
    <source>
        <dbReference type="EnsemblPlants" id="HORVU.MOREX.r3.4HG0332340.1.CDS1"/>
    </source>
</evidence>
<dbReference type="Gramene" id="HORVU.MOREX.r2.4HG0276910.1">
    <property type="protein sequence ID" value="HORVU.MOREX.r2.4HG0276910.1.CDS.1"/>
    <property type="gene ID" value="HORVU.MOREX.r2.4HG0276910"/>
</dbReference>
<comment type="similarity">
    <text evidence="1 4">Belongs to the thiolase-like superfamily. Chalcone/stilbene synthases family.</text>
</comment>
<evidence type="ECO:0000259" key="6">
    <source>
        <dbReference type="Pfam" id="PF08541"/>
    </source>
</evidence>
<keyword evidence="3 4" id="KW-0012">Acyltransferase</keyword>
<protein>
    <recommendedName>
        <fullName evidence="4">3-ketoacyl-CoA synthase</fullName>
        <ecNumber evidence="4">2.3.1.-</ecNumber>
    </recommendedName>
</protein>
<dbReference type="PIRSF" id="PIRSF036417">
    <property type="entry name" value="3-ktacl-CoA_syn"/>
    <property type="match status" value="1"/>
</dbReference>
<evidence type="ECO:0000256" key="4">
    <source>
        <dbReference type="PIRNR" id="PIRNR036417"/>
    </source>
</evidence>
<dbReference type="KEGG" id="hvg:123450949"/>
<comment type="pathway">
    <text evidence="4">Lipid metabolism; fatty acid biosynthesis.</text>
</comment>
<sequence length="492" mass="54100">MGISPHTKHFLSTVIVHLACTAILQMAAELCFPMELLGWSQAFQPIHRLLLIGLLPALYLAMTKRRPHTAYLVDYACFKGSPTCRVPMSTFIEHMNLTPFVEGRSIRFMTRVLERSGIGDESNLPPSVSYIPVYRSLEEARAEAELVVFSAIDDLFAKTGVTPDTVGILVVNCSIFAPVPCISDMIVGRYNLRDDIRAVNLSGMGCSAGVTAVALATRLLQATWPQHGAHYALVVSTETLTSNYYVGKERPMQLSNVLFRIGGAAVLLSTSKEKARFRLTHLVRTITGAASDAAYSCIFQDEDAEGELGMNLSKDLPTVAADALKANITAMGPLVLPLTEQLRFAVLAVMSSISRKLPINGRQVLRPSVPDFRKAFDHFCIHTGGPTAIDGVQRVLGLSDQHVEPPRMTLHRFGNTSSSSVWYELAYVEAKGRMSKADRIWMIGFGSGFECVSAAWECIRPAEQTDKAWAECIRRYPVGAHYRARLAETIEC</sequence>
<dbReference type="GO" id="GO:0016747">
    <property type="term" value="F:acyltransferase activity, transferring groups other than amino-acyl groups"/>
    <property type="evidence" value="ECO:0007669"/>
    <property type="project" value="InterPro"/>
</dbReference>
<reference evidence="7" key="3">
    <citation type="submission" date="2022-01" db="UniProtKB">
        <authorList>
            <consortium name="EnsemblPlants"/>
        </authorList>
    </citation>
    <scope>IDENTIFICATION</scope>
    <source>
        <strain evidence="7">subsp. vulgare</strain>
    </source>
</reference>
<dbReference type="OrthoDB" id="329835at2759"/>
<dbReference type="GeneID" id="123450949"/>
<dbReference type="GO" id="GO:0016020">
    <property type="term" value="C:membrane"/>
    <property type="evidence" value="ECO:0007669"/>
    <property type="project" value="InterPro"/>
</dbReference>
<dbReference type="SMR" id="A0A8I6XVX2"/>
<dbReference type="InterPro" id="IPR013747">
    <property type="entry name" value="ACP_syn_III_C"/>
</dbReference>
<dbReference type="Proteomes" id="UP000011116">
    <property type="component" value="Chromosome 4H"/>
</dbReference>
<dbReference type="Pfam" id="PF08541">
    <property type="entry name" value="ACP_syn_III_C"/>
    <property type="match status" value="1"/>
</dbReference>